<organism evidence="2 3">
    <name type="scientific">Clunio marinus</name>
    <dbReference type="NCBI Taxonomy" id="568069"/>
    <lineage>
        <taxon>Eukaryota</taxon>
        <taxon>Metazoa</taxon>
        <taxon>Ecdysozoa</taxon>
        <taxon>Arthropoda</taxon>
        <taxon>Hexapoda</taxon>
        <taxon>Insecta</taxon>
        <taxon>Pterygota</taxon>
        <taxon>Neoptera</taxon>
        <taxon>Endopterygota</taxon>
        <taxon>Diptera</taxon>
        <taxon>Nematocera</taxon>
        <taxon>Chironomoidea</taxon>
        <taxon>Chironomidae</taxon>
        <taxon>Clunio</taxon>
    </lineage>
</organism>
<evidence type="ECO:0000313" key="2">
    <source>
        <dbReference type="EMBL" id="CRK94824.1"/>
    </source>
</evidence>
<reference evidence="2 3" key="1">
    <citation type="submission" date="2015-04" db="EMBL/GenBank/DDBJ databases">
        <authorList>
            <person name="Syromyatnikov M.Y."/>
            <person name="Popov V.N."/>
        </authorList>
    </citation>
    <scope>NUCLEOTIDE SEQUENCE [LARGE SCALE GENOMIC DNA]</scope>
</reference>
<dbReference type="EMBL" id="CVRI01000040">
    <property type="protein sequence ID" value="CRK94824.1"/>
    <property type="molecule type" value="Genomic_DNA"/>
</dbReference>
<evidence type="ECO:0000313" key="3">
    <source>
        <dbReference type="Proteomes" id="UP000183832"/>
    </source>
</evidence>
<feature type="signal peptide" evidence="1">
    <location>
        <begin position="1"/>
        <end position="21"/>
    </location>
</feature>
<dbReference type="SUPFAM" id="SSF57603">
    <property type="entry name" value="FnI-like domain"/>
    <property type="match status" value="1"/>
</dbReference>
<name>A0A1J1I3D7_9DIPT</name>
<dbReference type="AlphaFoldDB" id="A0A1J1I3D7"/>
<dbReference type="Proteomes" id="UP000183832">
    <property type="component" value="Unassembled WGS sequence"/>
</dbReference>
<evidence type="ECO:0000256" key="1">
    <source>
        <dbReference type="SAM" id="SignalP"/>
    </source>
</evidence>
<feature type="chain" id="PRO_5012927168" evidence="1">
    <location>
        <begin position="22"/>
        <end position="156"/>
    </location>
</feature>
<gene>
    <name evidence="2" type="ORF">CLUMA_CG008318</name>
</gene>
<keyword evidence="1" id="KW-0732">Signal</keyword>
<sequence length="156" mass="17332">MNKVYFLSFLVINGIVIKAQPSDTSSPTSSSTSDFCTYNGKTYQNFETVYIGSYDGGSCQGYSCINGNLQPYYIDCEEMFNTSAGGDNCEAIFTEGVCCPEYDCSHNNQALISTIPLQNPPLPFPSSKKRATYAIKYKKKEEIENKSFSLNFETKS</sequence>
<keyword evidence="3" id="KW-1185">Reference proteome</keyword>
<protein>
    <submittedName>
        <fullName evidence="2">CLUMA_CG008318, isoform A</fullName>
    </submittedName>
</protein>
<accession>A0A1J1I3D7</accession>
<proteinExistence type="predicted"/>